<accession>A0A343TNU3</accession>
<organism evidence="1 2">
    <name type="scientific">Halalkaliarchaeum desulfuricum</name>
    <dbReference type="NCBI Taxonomy" id="2055893"/>
    <lineage>
        <taxon>Archaea</taxon>
        <taxon>Methanobacteriati</taxon>
        <taxon>Methanobacteriota</taxon>
        <taxon>Stenosarchaea group</taxon>
        <taxon>Halobacteria</taxon>
        <taxon>Halobacteriales</taxon>
        <taxon>Haloferacaceae</taxon>
        <taxon>Halalkaliarchaeum</taxon>
    </lineage>
</organism>
<protein>
    <submittedName>
        <fullName evidence="1">Osmotically inducible protein C</fullName>
    </submittedName>
</protein>
<keyword evidence="2" id="KW-1185">Reference proteome</keyword>
<evidence type="ECO:0000313" key="1">
    <source>
        <dbReference type="EMBL" id="AUX10765.1"/>
    </source>
</evidence>
<dbReference type="KEGG" id="hdf:AArcSl_3158"/>
<sequence>MELSTKTVTGTRISPKRMTIDTGESTFTIGTDGSPLHHLLGAYAACVNSTGSQVARDWDIEIESLEVSVEASYDSRVYLGEDVDARAGFQGFDVTIDVEADADRETLEEWLAEIERRCPVSENIENETEIAVTLSVDSA</sequence>
<dbReference type="InterPro" id="IPR036102">
    <property type="entry name" value="OsmC/Ohrsf"/>
</dbReference>
<dbReference type="InterPro" id="IPR015946">
    <property type="entry name" value="KH_dom-like_a/b"/>
</dbReference>
<gene>
    <name evidence="1" type="ORF">AArcSl_3158</name>
</gene>
<dbReference type="Gene3D" id="3.30.300.20">
    <property type="match status" value="1"/>
</dbReference>
<dbReference type="InterPro" id="IPR003718">
    <property type="entry name" value="OsmC/Ohr_fam"/>
</dbReference>
<dbReference type="EMBL" id="CP025066">
    <property type="protein sequence ID" value="AUX10765.1"/>
    <property type="molecule type" value="Genomic_DNA"/>
</dbReference>
<dbReference type="InterPro" id="IPR052924">
    <property type="entry name" value="OsmC/Ohr_hydroprdx_reductase"/>
</dbReference>
<proteinExistence type="predicted"/>
<evidence type="ECO:0000313" key="2">
    <source>
        <dbReference type="Proteomes" id="UP000263012"/>
    </source>
</evidence>
<dbReference type="PANTHER" id="PTHR35368:SF1">
    <property type="entry name" value="HYDROPEROXIDE REDUCTASE"/>
    <property type="match status" value="1"/>
</dbReference>
<reference evidence="2" key="1">
    <citation type="submission" date="2017-11" db="EMBL/GenBank/DDBJ databases">
        <title>Phenotypic and genomic properties of facultatively anaerobic sulfur-reducing natronoarchaea from hypersaline soda lakes.</title>
        <authorList>
            <person name="Sorokin D.Y."/>
            <person name="Kublanov I.V."/>
            <person name="Roman P."/>
            <person name="Sinninghe Damste J.S."/>
            <person name="Golyshin P.N."/>
            <person name="Rojo D."/>
            <person name="Ciordia S."/>
            <person name="Mena M.D.C."/>
            <person name="Ferrer M."/>
            <person name="Messina E."/>
            <person name="Smedile F."/>
            <person name="La Spada G."/>
            <person name="La Cono V."/>
            <person name="Yakimov M.M."/>
        </authorList>
    </citation>
    <scope>NUCLEOTIDE SEQUENCE [LARGE SCALE GENOMIC DNA]</scope>
    <source>
        <strain evidence="2">AArc-Sl</strain>
    </source>
</reference>
<dbReference type="Proteomes" id="UP000263012">
    <property type="component" value="Chromosome"/>
</dbReference>
<name>A0A343TNU3_9EURY</name>
<dbReference type="Pfam" id="PF02566">
    <property type="entry name" value="OsmC"/>
    <property type="match status" value="1"/>
</dbReference>
<dbReference type="SUPFAM" id="SSF82784">
    <property type="entry name" value="OsmC-like"/>
    <property type="match status" value="1"/>
</dbReference>
<dbReference type="AlphaFoldDB" id="A0A343TNU3"/>
<dbReference type="PANTHER" id="PTHR35368">
    <property type="entry name" value="HYDROPEROXIDE REDUCTASE"/>
    <property type="match status" value="1"/>
</dbReference>